<evidence type="ECO:0000313" key="2">
    <source>
        <dbReference type="Proteomes" id="UP000315017"/>
    </source>
</evidence>
<dbReference type="KEGG" id="aagg:ETAA8_18810"/>
<name>A0A517Y989_9BACT</name>
<keyword evidence="2" id="KW-1185">Reference proteome</keyword>
<dbReference type="Proteomes" id="UP000315017">
    <property type="component" value="Chromosome"/>
</dbReference>
<gene>
    <name evidence="1" type="ORF">ETAA8_18810</name>
</gene>
<protein>
    <recommendedName>
        <fullName evidence="3">CPXCG motif-containing cysteine-rich protein</fullName>
    </recommendedName>
</protein>
<organism evidence="1 2">
    <name type="scientific">Anatilimnocola aggregata</name>
    <dbReference type="NCBI Taxonomy" id="2528021"/>
    <lineage>
        <taxon>Bacteria</taxon>
        <taxon>Pseudomonadati</taxon>
        <taxon>Planctomycetota</taxon>
        <taxon>Planctomycetia</taxon>
        <taxon>Pirellulales</taxon>
        <taxon>Pirellulaceae</taxon>
        <taxon>Anatilimnocola</taxon>
    </lineage>
</organism>
<dbReference type="EMBL" id="CP036274">
    <property type="protein sequence ID" value="QDU26798.1"/>
    <property type="molecule type" value="Genomic_DNA"/>
</dbReference>
<dbReference type="AlphaFoldDB" id="A0A517Y989"/>
<sequence length="100" mass="11034" precursor="true">MSPPLLVLPPDPACNTSHATDHLSYTAGMAKKRRRRRVREMPQEASYVCDACGEEIVIPIDSTQGAEQSFVEDCPVCCRPNIVHLDIEPDGSARAWAEPE</sequence>
<proteinExistence type="predicted"/>
<evidence type="ECO:0000313" key="1">
    <source>
        <dbReference type="EMBL" id="QDU26798.1"/>
    </source>
</evidence>
<dbReference type="Pfam" id="PF14255">
    <property type="entry name" value="Zn_ribbon_21"/>
    <property type="match status" value="1"/>
</dbReference>
<dbReference type="InterPro" id="IPR025990">
    <property type="entry name" value="zinc_ribbon_bacterial"/>
</dbReference>
<reference evidence="1 2" key="1">
    <citation type="submission" date="2019-02" db="EMBL/GenBank/DDBJ databases">
        <title>Deep-cultivation of Planctomycetes and their phenomic and genomic characterization uncovers novel biology.</title>
        <authorList>
            <person name="Wiegand S."/>
            <person name="Jogler M."/>
            <person name="Boedeker C."/>
            <person name="Pinto D."/>
            <person name="Vollmers J."/>
            <person name="Rivas-Marin E."/>
            <person name="Kohn T."/>
            <person name="Peeters S.H."/>
            <person name="Heuer A."/>
            <person name="Rast P."/>
            <person name="Oberbeckmann S."/>
            <person name="Bunk B."/>
            <person name="Jeske O."/>
            <person name="Meyerdierks A."/>
            <person name="Storesund J.E."/>
            <person name="Kallscheuer N."/>
            <person name="Luecker S."/>
            <person name="Lage O.M."/>
            <person name="Pohl T."/>
            <person name="Merkel B.J."/>
            <person name="Hornburger P."/>
            <person name="Mueller R.-W."/>
            <person name="Bruemmer F."/>
            <person name="Labrenz M."/>
            <person name="Spormann A.M."/>
            <person name="Op den Camp H."/>
            <person name="Overmann J."/>
            <person name="Amann R."/>
            <person name="Jetten M.S.M."/>
            <person name="Mascher T."/>
            <person name="Medema M.H."/>
            <person name="Devos D.P."/>
            <person name="Kaster A.-K."/>
            <person name="Ovreas L."/>
            <person name="Rohde M."/>
            <person name="Galperin M.Y."/>
            <person name="Jogler C."/>
        </authorList>
    </citation>
    <scope>NUCLEOTIDE SEQUENCE [LARGE SCALE GENOMIC DNA]</scope>
    <source>
        <strain evidence="1 2">ETA_A8</strain>
    </source>
</reference>
<evidence type="ECO:0008006" key="3">
    <source>
        <dbReference type="Google" id="ProtNLM"/>
    </source>
</evidence>
<accession>A0A517Y989</accession>